<keyword evidence="2" id="KW-1185">Reference proteome</keyword>
<dbReference type="EMBL" id="MU853899">
    <property type="protein sequence ID" value="KAK3935968.1"/>
    <property type="molecule type" value="Genomic_DNA"/>
</dbReference>
<dbReference type="Proteomes" id="UP001303473">
    <property type="component" value="Unassembled WGS sequence"/>
</dbReference>
<reference evidence="2" key="1">
    <citation type="journal article" date="2023" name="Mol. Phylogenet. Evol.">
        <title>Genome-scale phylogeny and comparative genomics of the fungal order Sordariales.</title>
        <authorList>
            <person name="Hensen N."/>
            <person name="Bonometti L."/>
            <person name="Westerberg I."/>
            <person name="Brannstrom I.O."/>
            <person name="Guillou S."/>
            <person name="Cros-Aarteil S."/>
            <person name="Calhoun S."/>
            <person name="Haridas S."/>
            <person name="Kuo A."/>
            <person name="Mondo S."/>
            <person name="Pangilinan J."/>
            <person name="Riley R."/>
            <person name="LaButti K."/>
            <person name="Andreopoulos B."/>
            <person name="Lipzen A."/>
            <person name="Chen C."/>
            <person name="Yan M."/>
            <person name="Daum C."/>
            <person name="Ng V."/>
            <person name="Clum A."/>
            <person name="Steindorff A."/>
            <person name="Ohm R.A."/>
            <person name="Martin F."/>
            <person name="Silar P."/>
            <person name="Natvig D.O."/>
            <person name="Lalanne C."/>
            <person name="Gautier V."/>
            <person name="Ament-Velasquez S.L."/>
            <person name="Kruys A."/>
            <person name="Hutchinson M.I."/>
            <person name="Powell A.J."/>
            <person name="Barry K."/>
            <person name="Miller A.N."/>
            <person name="Grigoriev I.V."/>
            <person name="Debuchy R."/>
            <person name="Gladieux P."/>
            <person name="Hiltunen Thoren M."/>
            <person name="Johannesson H."/>
        </authorList>
    </citation>
    <scope>NUCLEOTIDE SEQUENCE [LARGE SCALE GENOMIC DNA]</scope>
    <source>
        <strain evidence="2">CBS 340.73</strain>
    </source>
</reference>
<accession>A0AAN6N0I7</accession>
<evidence type="ECO:0000313" key="2">
    <source>
        <dbReference type="Proteomes" id="UP001303473"/>
    </source>
</evidence>
<protein>
    <submittedName>
        <fullName evidence="1">Uncharacterized protein</fullName>
    </submittedName>
</protein>
<gene>
    <name evidence="1" type="ORF">QBC46DRAFT_412522</name>
</gene>
<name>A0AAN6N0I7_9PEZI</name>
<sequence>MGGLTDHCCFGEEQHMFLLAVGGIGMLQNGIVATVERAPGSRNIPLEHVATIETTKVMDGLMDLERALVCGRRLCEEIFPGELEPEETGGMVIEKITIPCATRIQYGGFRGAKSIE</sequence>
<dbReference type="AlphaFoldDB" id="A0AAN6N0I7"/>
<proteinExistence type="predicted"/>
<comment type="caution">
    <text evidence="1">The sequence shown here is derived from an EMBL/GenBank/DDBJ whole genome shotgun (WGS) entry which is preliminary data.</text>
</comment>
<organism evidence="1 2">
    <name type="scientific">Diplogelasinospora grovesii</name>
    <dbReference type="NCBI Taxonomy" id="303347"/>
    <lineage>
        <taxon>Eukaryota</taxon>
        <taxon>Fungi</taxon>
        <taxon>Dikarya</taxon>
        <taxon>Ascomycota</taxon>
        <taxon>Pezizomycotina</taxon>
        <taxon>Sordariomycetes</taxon>
        <taxon>Sordariomycetidae</taxon>
        <taxon>Sordariales</taxon>
        <taxon>Diplogelasinosporaceae</taxon>
        <taxon>Diplogelasinospora</taxon>
    </lineage>
</organism>
<evidence type="ECO:0000313" key="1">
    <source>
        <dbReference type="EMBL" id="KAK3935968.1"/>
    </source>
</evidence>